<dbReference type="InterPro" id="IPR011333">
    <property type="entry name" value="SKP1/BTB/POZ_sf"/>
</dbReference>
<dbReference type="PANTHER" id="PTHR47843">
    <property type="entry name" value="BTB DOMAIN-CONTAINING PROTEIN-RELATED"/>
    <property type="match status" value="1"/>
</dbReference>
<dbReference type="OrthoDB" id="194443at2759"/>
<dbReference type="PANTHER" id="PTHR47843:SF2">
    <property type="entry name" value="BTB DOMAIN-CONTAINING PROTEIN"/>
    <property type="match status" value="1"/>
</dbReference>
<evidence type="ECO:0000313" key="2">
    <source>
        <dbReference type="EMBL" id="TGO53103.1"/>
    </source>
</evidence>
<dbReference type="CDD" id="cd18186">
    <property type="entry name" value="BTB_POZ_ZBTB_KLHL-like"/>
    <property type="match status" value="1"/>
</dbReference>
<reference evidence="2 3" key="1">
    <citation type="submission" date="2017-12" db="EMBL/GenBank/DDBJ databases">
        <title>Comparative genomics of Botrytis spp.</title>
        <authorList>
            <person name="Valero-Jimenez C.A."/>
            <person name="Tapia P."/>
            <person name="Veloso J."/>
            <person name="Silva-Moreno E."/>
            <person name="Staats M."/>
            <person name="Valdes J.H."/>
            <person name="Van Kan J.A.L."/>
        </authorList>
    </citation>
    <scope>NUCLEOTIDE SEQUENCE [LARGE SCALE GENOMIC DNA]</scope>
    <source>
        <strain evidence="2 3">MUCL2120</strain>
    </source>
</reference>
<name>A0A4Z1I831_9HELO</name>
<evidence type="ECO:0000259" key="1">
    <source>
        <dbReference type="PROSITE" id="PS50097"/>
    </source>
</evidence>
<dbReference type="EMBL" id="PQXJ01000305">
    <property type="protein sequence ID" value="TGO53103.1"/>
    <property type="molecule type" value="Genomic_DNA"/>
</dbReference>
<sequence length="254" mass="29483">MVTFIVGTGYKQETFQIHKQIACEHSEVWNRAFNSVFVEGQTQTYRIEDTDPEVFRLLTQWVYREEFDHVHSGDLNASHSDDFASMVRCIDEDSALLQLWVLAEKFMIPRLQNYTIRVLCNKVLICNPNLSYKDCRYVYDNTAEGSALRCFVIEHSCWSRAFGLHDRDLVSYPVEMLGDIIMALKRQLPENEVFSDDWGQLSVLGGSNYRILIGSGIEQFCEEWVRRVVSLVDWRESDDELSALCSVKSAHRLF</sequence>
<protein>
    <recommendedName>
        <fullName evidence="1">BTB domain-containing protein</fullName>
    </recommendedName>
</protein>
<dbReference type="Gene3D" id="3.30.710.10">
    <property type="entry name" value="Potassium Channel Kv1.1, Chain A"/>
    <property type="match status" value="1"/>
</dbReference>
<organism evidence="2 3">
    <name type="scientific">Botryotinia narcissicola</name>
    <dbReference type="NCBI Taxonomy" id="278944"/>
    <lineage>
        <taxon>Eukaryota</taxon>
        <taxon>Fungi</taxon>
        <taxon>Dikarya</taxon>
        <taxon>Ascomycota</taxon>
        <taxon>Pezizomycotina</taxon>
        <taxon>Leotiomycetes</taxon>
        <taxon>Helotiales</taxon>
        <taxon>Sclerotiniaceae</taxon>
        <taxon>Botryotinia</taxon>
    </lineage>
</organism>
<dbReference type="Proteomes" id="UP000297452">
    <property type="component" value="Unassembled WGS sequence"/>
</dbReference>
<comment type="caution">
    <text evidence="2">The sequence shown here is derived from an EMBL/GenBank/DDBJ whole genome shotgun (WGS) entry which is preliminary data.</text>
</comment>
<accession>A0A4Z1I831</accession>
<evidence type="ECO:0000313" key="3">
    <source>
        <dbReference type="Proteomes" id="UP000297452"/>
    </source>
</evidence>
<gene>
    <name evidence="2" type="ORF">BOTNAR_0305g00060</name>
</gene>
<dbReference type="AlphaFoldDB" id="A0A4Z1I831"/>
<dbReference type="PROSITE" id="PS50097">
    <property type="entry name" value="BTB"/>
    <property type="match status" value="1"/>
</dbReference>
<dbReference type="InterPro" id="IPR000210">
    <property type="entry name" value="BTB/POZ_dom"/>
</dbReference>
<feature type="domain" description="BTB" evidence="1">
    <location>
        <begin position="1"/>
        <end position="71"/>
    </location>
</feature>
<proteinExistence type="predicted"/>
<dbReference type="SUPFAM" id="SSF54695">
    <property type="entry name" value="POZ domain"/>
    <property type="match status" value="1"/>
</dbReference>
<keyword evidence="3" id="KW-1185">Reference proteome</keyword>
<dbReference type="Pfam" id="PF00651">
    <property type="entry name" value="BTB"/>
    <property type="match status" value="1"/>
</dbReference>